<evidence type="ECO:0000256" key="2">
    <source>
        <dbReference type="ARBA" id="ARBA00022448"/>
    </source>
</evidence>
<feature type="transmembrane region" description="Helical" evidence="8">
    <location>
        <begin position="76"/>
        <end position="95"/>
    </location>
</feature>
<evidence type="ECO:0000313" key="10">
    <source>
        <dbReference type="EMBL" id="CAI3951798.1"/>
    </source>
</evidence>
<dbReference type="PANTHER" id="PTHR23522:SF10">
    <property type="entry name" value="3-PHENYLPROPIONIC ACID TRANSPORTER-RELATED"/>
    <property type="match status" value="1"/>
</dbReference>
<evidence type="ECO:0000256" key="6">
    <source>
        <dbReference type="ARBA" id="ARBA00022989"/>
    </source>
</evidence>
<dbReference type="Gene3D" id="1.20.1250.20">
    <property type="entry name" value="MFS general substrate transporter like domains"/>
    <property type="match status" value="2"/>
</dbReference>
<feature type="transmembrane region" description="Helical" evidence="8">
    <location>
        <begin position="382"/>
        <end position="403"/>
    </location>
</feature>
<comment type="caution">
    <text evidence="10">The sequence shown here is derived from an EMBL/GenBank/DDBJ whole genome shotgun (WGS) entry which is preliminary data.</text>
</comment>
<feature type="transmembrane region" description="Helical" evidence="8">
    <location>
        <begin position="168"/>
        <end position="186"/>
    </location>
</feature>
<keyword evidence="4" id="KW-0997">Cell inner membrane</keyword>
<organism evidence="10 11">
    <name type="scientific">Commensalibacter papalotli</name>
    <name type="common">ex Botero et al. 2024</name>
    <dbReference type="NCBI Taxonomy" id="2972766"/>
    <lineage>
        <taxon>Bacteria</taxon>
        <taxon>Pseudomonadati</taxon>
        <taxon>Pseudomonadota</taxon>
        <taxon>Alphaproteobacteria</taxon>
        <taxon>Acetobacterales</taxon>
        <taxon>Acetobacteraceae</taxon>
    </lineage>
</organism>
<dbReference type="PRINTS" id="PR00174">
    <property type="entry name" value="LACYSMPORT"/>
</dbReference>
<feature type="transmembrane region" description="Helical" evidence="8">
    <location>
        <begin position="291"/>
        <end position="310"/>
    </location>
</feature>
<keyword evidence="5 8" id="KW-0812">Transmembrane</keyword>
<dbReference type="Proteomes" id="UP001154272">
    <property type="component" value="Unassembled WGS sequence"/>
</dbReference>
<feature type="transmembrane region" description="Helical" evidence="8">
    <location>
        <begin position="101"/>
        <end position="122"/>
    </location>
</feature>
<evidence type="ECO:0000256" key="5">
    <source>
        <dbReference type="ARBA" id="ARBA00022692"/>
    </source>
</evidence>
<protein>
    <submittedName>
        <fullName evidence="10">Nitrate/nitrite transporter NarK (NarK) (PDB:4JR9)</fullName>
    </submittedName>
</protein>
<evidence type="ECO:0000256" key="7">
    <source>
        <dbReference type="ARBA" id="ARBA00023136"/>
    </source>
</evidence>
<evidence type="ECO:0000256" key="8">
    <source>
        <dbReference type="SAM" id="Phobius"/>
    </source>
</evidence>
<comment type="subcellular location">
    <subcellularLocation>
        <location evidence="1">Cell inner membrane</location>
        <topology evidence="1">Multi-pass membrane protein</topology>
    </subcellularLocation>
</comment>
<dbReference type="RefSeq" id="WP_282024321.1">
    <property type="nucleotide sequence ID" value="NZ_CAMXCH010000003.1"/>
</dbReference>
<feature type="transmembrane region" description="Helical" evidence="8">
    <location>
        <begin position="45"/>
        <end position="64"/>
    </location>
</feature>
<evidence type="ECO:0000256" key="3">
    <source>
        <dbReference type="ARBA" id="ARBA00022475"/>
    </source>
</evidence>
<evidence type="ECO:0000259" key="9">
    <source>
        <dbReference type="PROSITE" id="PS50850"/>
    </source>
</evidence>
<feature type="transmembrane region" description="Helical" evidence="8">
    <location>
        <begin position="259"/>
        <end position="279"/>
    </location>
</feature>
<dbReference type="CDD" id="cd06172">
    <property type="entry name" value="MFS_LacY"/>
    <property type="match status" value="1"/>
</dbReference>
<evidence type="ECO:0000256" key="4">
    <source>
        <dbReference type="ARBA" id="ARBA00022519"/>
    </source>
</evidence>
<feature type="transmembrane region" description="Helical" evidence="8">
    <location>
        <begin position="9"/>
        <end position="33"/>
    </location>
</feature>
<gene>
    <name evidence="10" type="ORF">R83534S58_LOCUS1758</name>
</gene>
<proteinExistence type="predicted"/>
<feature type="domain" description="Major facilitator superfamily (MFS) profile" evidence="9">
    <location>
        <begin position="8"/>
        <end position="404"/>
    </location>
</feature>
<keyword evidence="6 8" id="KW-1133">Transmembrane helix</keyword>
<name>A0ABM9HSS2_9PROT</name>
<evidence type="ECO:0000256" key="1">
    <source>
        <dbReference type="ARBA" id="ARBA00004429"/>
    </source>
</evidence>
<keyword evidence="11" id="KW-1185">Reference proteome</keyword>
<evidence type="ECO:0000313" key="11">
    <source>
        <dbReference type="Proteomes" id="UP001154272"/>
    </source>
</evidence>
<dbReference type="EMBL" id="CAMXCH010000003">
    <property type="protein sequence ID" value="CAI3951798.1"/>
    <property type="molecule type" value="Genomic_DNA"/>
</dbReference>
<accession>A0ABM9HSS2</accession>
<dbReference type="PANTHER" id="PTHR23522">
    <property type="entry name" value="BLL5896 PROTEIN"/>
    <property type="match status" value="1"/>
</dbReference>
<dbReference type="InterPro" id="IPR000576">
    <property type="entry name" value="LacY/RafB_perm_fam"/>
</dbReference>
<dbReference type="Pfam" id="PF01306">
    <property type="entry name" value="LacY_symp"/>
    <property type="match status" value="1"/>
</dbReference>
<feature type="transmembrane region" description="Helical" evidence="8">
    <location>
        <begin position="143"/>
        <end position="162"/>
    </location>
</feature>
<dbReference type="SUPFAM" id="SSF103473">
    <property type="entry name" value="MFS general substrate transporter"/>
    <property type="match status" value="1"/>
</dbReference>
<dbReference type="InterPro" id="IPR020846">
    <property type="entry name" value="MFS_dom"/>
</dbReference>
<dbReference type="NCBIfam" id="NF007077">
    <property type="entry name" value="PRK09528.1"/>
    <property type="match status" value="1"/>
</dbReference>
<dbReference type="NCBIfam" id="TIGR00882">
    <property type="entry name" value="2A0105"/>
    <property type="match status" value="1"/>
</dbReference>
<dbReference type="InterPro" id="IPR036259">
    <property type="entry name" value="MFS_trans_sf"/>
</dbReference>
<keyword evidence="7 8" id="KW-0472">Membrane</keyword>
<dbReference type="PROSITE" id="PS50850">
    <property type="entry name" value="MFS"/>
    <property type="match status" value="1"/>
</dbReference>
<sequence length="422" mass="47926">MYYLKNQNFWIFGSFFFLYFFIIGAYFPFFPIWLGEIHHVSKSNMGIMFASISFFALVFQPIFGLLSDKFGTKKHLLWVIVGMLVLFGPFFIFVLGPLLKVNIYIASVVGGFYLGFIYNGGAPTIEAYIEKVSRHNHFEFGRARMFGCVGWAICASVVGYMMTINNEFVFWMGSVFAICLAILLYLSNPENKNTQEEKITPEVQEKPFDIHLVLQLFKNPRLWFLSLFVIGVSCTYDVFDQQFANFFVSFFTSEAQGTRAFGYVTTLGELLNALVMFFTPLIINRIGPKNGLLIAGFIMSVRILGSAFATSVIEVIILKTLHMFEVPFLIVGCFKYITTVFEIRLSATIYLVCFCFFKQIAIMLMSYLTGNLYETIGFQDTYIILGIIAFSFSVISIFTLTGGDVDVNKVINKQVPTIEPTS</sequence>
<keyword evidence="3" id="KW-1003">Cell membrane</keyword>
<feature type="transmembrane region" description="Helical" evidence="8">
    <location>
        <begin position="222"/>
        <end position="239"/>
    </location>
</feature>
<feature type="transmembrane region" description="Helical" evidence="8">
    <location>
        <begin position="349"/>
        <end position="370"/>
    </location>
</feature>
<keyword evidence="2" id="KW-0813">Transport</keyword>
<reference evidence="10" key="1">
    <citation type="submission" date="2022-10" db="EMBL/GenBank/DDBJ databases">
        <authorList>
            <person name="Botero Cardona J."/>
        </authorList>
    </citation>
    <scope>NUCLEOTIDE SEQUENCE</scope>
    <source>
        <strain evidence="10">R-83534</strain>
    </source>
</reference>